<dbReference type="EMBL" id="JAIFTH010001073">
    <property type="protein sequence ID" value="KAG9508711.1"/>
    <property type="molecule type" value="Genomic_DNA"/>
</dbReference>
<dbReference type="Pfam" id="PF00211">
    <property type="entry name" value="Guanylate_cyc"/>
    <property type="match status" value="1"/>
</dbReference>
<keyword evidence="10 16" id="KW-1133">Transmembrane helix</keyword>
<proteinExistence type="inferred from homology"/>
<feature type="transmembrane region" description="Helical" evidence="16">
    <location>
        <begin position="674"/>
        <end position="694"/>
    </location>
</feature>
<dbReference type="Gene3D" id="3.30.70.1230">
    <property type="entry name" value="Nucleotide cyclase"/>
    <property type="match status" value="1"/>
</dbReference>
<dbReference type="PROSITE" id="PS50125">
    <property type="entry name" value="GUANYLATE_CYCLASE_2"/>
    <property type="match status" value="1"/>
</dbReference>
<dbReference type="SUPFAM" id="SSF55073">
    <property type="entry name" value="Nucleotide cyclase"/>
    <property type="match status" value="1"/>
</dbReference>
<comment type="caution">
    <text evidence="18">The sequence shown here is derived from an EMBL/GenBank/DDBJ whole genome shotgun (WGS) entry which is preliminary data.</text>
</comment>
<comment type="similarity">
    <text evidence="14">Belongs to the adenylyl cyclase class-4/guanylyl cyclase family.</text>
</comment>
<dbReference type="EC" id="4.6.1.1" evidence="4"/>
<keyword evidence="13 14" id="KW-0456">Lyase</keyword>
<gene>
    <name evidence="18" type="primary">rut</name>
    <name evidence="18" type="ORF">GZH46_02787</name>
</gene>
<evidence type="ECO:0000256" key="7">
    <source>
        <dbReference type="ARBA" id="ARBA00022741"/>
    </source>
</evidence>
<feature type="non-terminal residue" evidence="18">
    <location>
        <position position="1"/>
    </location>
</feature>
<evidence type="ECO:0000256" key="14">
    <source>
        <dbReference type="RuleBase" id="RU000405"/>
    </source>
</evidence>
<keyword evidence="9" id="KW-0460">Magnesium</keyword>
<evidence type="ECO:0000256" key="3">
    <source>
        <dbReference type="ARBA" id="ARBA00004141"/>
    </source>
</evidence>
<dbReference type="SMART" id="SM00044">
    <property type="entry name" value="CYCc"/>
    <property type="match status" value="1"/>
</dbReference>
<dbReference type="Pfam" id="PF16214">
    <property type="entry name" value="AC_N"/>
    <property type="match status" value="1"/>
</dbReference>
<evidence type="ECO:0000256" key="13">
    <source>
        <dbReference type="ARBA" id="ARBA00023239"/>
    </source>
</evidence>
<organism evidence="18 19">
    <name type="scientific">Fragariocoptes setiger</name>
    <dbReference type="NCBI Taxonomy" id="1670756"/>
    <lineage>
        <taxon>Eukaryota</taxon>
        <taxon>Metazoa</taxon>
        <taxon>Ecdysozoa</taxon>
        <taxon>Arthropoda</taxon>
        <taxon>Chelicerata</taxon>
        <taxon>Arachnida</taxon>
        <taxon>Acari</taxon>
        <taxon>Acariformes</taxon>
        <taxon>Trombidiformes</taxon>
        <taxon>Prostigmata</taxon>
        <taxon>Eupodina</taxon>
        <taxon>Eriophyoidea</taxon>
        <taxon>Phytoptidae</taxon>
        <taxon>Fragariocoptes</taxon>
    </lineage>
</organism>
<keyword evidence="8" id="KW-0067">ATP-binding</keyword>
<feature type="non-terminal residue" evidence="18">
    <location>
        <position position="698"/>
    </location>
</feature>
<feature type="transmembrane region" description="Helical" evidence="16">
    <location>
        <begin position="626"/>
        <end position="646"/>
    </location>
</feature>
<evidence type="ECO:0000259" key="17">
    <source>
        <dbReference type="PROSITE" id="PS50125"/>
    </source>
</evidence>
<protein>
    <recommendedName>
        <fullName evidence="4">adenylate cyclase</fullName>
        <ecNumber evidence="4">4.6.1.1</ecNumber>
    </recommendedName>
</protein>
<keyword evidence="19" id="KW-1185">Reference proteome</keyword>
<accession>A0ABQ7S5L2</accession>
<dbReference type="CDD" id="cd07302">
    <property type="entry name" value="CHD"/>
    <property type="match status" value="1"/>
</dbReference>
<dbReference type="InterPro" id="IPR029787">
    <property type="entry name" value="Nucleotide_cyclase"/>
</dbReference>
<evidence type="ECO:0000256" key="12">
    <source>
        <dbReference type="ARBA" id="ARBA00023136"/>
    </source>
</evidence>
<evidence type="ECO:0000256" key="11">
    <source>
        <dbReference type="ARBA" id="ARBA00022998"/>
    </source>
</evidence>
<evidence type="ECO:0000256" key="4">
    <source>
        <dbReference type="ARBA" id="ARBA00012201"/>
    </source>
</evidence>
<dbReference type="PANTHER" id="PTHR45627">
    <property type="entry name" value="ADENYLATE CYCLASE TYPE 1"/>
    <property type="match status" value="1"/>
</dbReference>
<dbReference type="PANTHER" id="PTHR45627:SF26">
    <property type="entry name" value="ADENYLATE CYCLASE TYPE 1"/>
    <property type="match status" value="1"/>
</dbReference>
<dbReference type="Proteomes" id="UP000825002">
    <property type="component" value="Unassembled WGS sequence"/>
</dbReference>
<evidence type="ECO:0000256" key="5">
    <source>
        <dbReference type="ARBA" id="ARBA00022692"/>
    </source>
</evidence>
<feature type="domain" description="Guanylate cyclase" evidence="17">
    <location>
        <begin position="90"/>
        <end position="221"/>
    </location>
</feature>
<evidence type="ECO:0000256" key="15">
    <source>
        <dbReference type="SAM" id="MobiDB-lite"/>
    </source>
</evidence>
<dbReference type="InterPro" id="IPR018297">
    <property type="entry name" value="A/G_cyclase_CS"/>
</dbReference>
<keyword evidence="11" id="KW-0115">cAMP biosynthesis</keyword>
<dbReference type="PROSITE" id="PS00452">
    <property type="entry name" value="GUANYLATE_CYCLASE_1"/>
    <property type="match status" value="1"/>
</dbReference>
<comment type="subcellular location">
    <subcellularLocation>
        <location evidence="3">Membrane</location>
        <topology evidence="3">Multi-pass membrane protein</topology>
    </subcellularLocation>
</comment>
<comment type="catalytic activity">
    <reaction evidence="1">
        <text>ATP = 3',5'-cyclic AMP + diphosphate</text>
        <dbReference type="Rhea" id="RHEA:15389"/>
        <dbReference type="ChEBI" id="CHEBI:30616"/>
        <dbReference type="ChEBI" id="CHEBI:33019"/>
        <dbReference type="ChEBI" id="CHEBI:58165"/>
        <dbReference type="EC" id="4.6.1.1"/>
    </reaction>
</comment>
<sequence>IGANILMLACVNIVGLFINRFMESACRKTFDDTRNCIEARLILERENEKLERLLLNVLPKHVAMEMKKDILAPDGEQFRKIYIKVHNNVSILFADIVGFTVLASYCPAPELVKILNELFGRFDELATENHCFRIKILGDCYYCVSGINENRSNHAHCCVEMGLSMIDIIAAVNELVDVNPEVTLNMRVGIHSGRVLCGVLGLRKWQYDVYSNDVTLANHMEAGGVPGRVHITQATLNNLNNEYQVEPYKGEQRDQYLLEHSVSTYFIVPPANRRTSRIVESLASYPTRPLTGALSLASARKARLSFKNVSQMVMQLQSRLRYTVGTPFSDLPLVDETATSRDSHVVTSNDSSVRADGSMAAIATADQQQSKQTTATTKQAPTRNHTILSQRNLGLDGGKMFASASANKLRQLVGTVTSNQQHNRQHQQQQCNSMVTYSNGRAVCEKVNTISETGPFIGRDCDVGESSFHANHDACVPPQQQKTAPKQSLTDSTIDAGRCLSIDGSIDNVVARTASVSTRSDTPKAYRDIELSNVPRTRPSRHSINVRVNNYLSSAIEALSVDCEKLGNVHGLFQRFNDTNKEQMYVHECDDNFSSSMQCCLILASLIGASLWSLHFSNSGSQQQQWPVAPLIAFGSAIVWIGGWLIADKMGSLFSNCCVGQQHKPDDCQIRRSLFVRTLAAAGAILLTCTFVQLNTIR</sequence>
<keyword evidence="6" id="KW-0479">Metal-binding</keyword>
<evidence type="ECO:0000256" key="6">
    <source>
        <dbReference type="ARBA" id="ARBA00022723"/>
    </source>
</evidence>
<evidence type="ECO:0000256" key="8">
    <source>
        <dbReference type="ARBA" id="ARBA00022840"/>
    </source>
</evidence>
<keyword evidence="12 16" id="KW-0472">Membrane</keyword>
<dbReference type="InterPro" id="IPR001054">
    <property type="entry name" value="A/G_cyclase"/>
</dbReference>
<evidence type="ECO:0000256" key="16">
    <source>
        <dbReference type="SAM" id="Phobius"/>
    </source>
</evidence>
<reference evidence="18 19" key="1">
    <citation type="submission" date="2020-10" db="EMBL/GenBank/DDBJ databases">
        <authorList>
            <person name="Klimov P.B."/>
            <person name="Dyachkov S.M."/>
            <person name="Chetverikov P.E."/>
        </authorList>
    </citation>
    <scope>NUCLEOTIDE SEQUENCE [LARGE SCALE GENOMIC DNA]</scope>
    <source>
        <strain evidence="18">BMOC 18-1129-001#AD2665</strain>
        <tissue evidence="18">Entire mites</tissue>
    </source>
</reference>
<evidence type="ECO:0000256" key="2">
    <source>
        <dbReference type="ARBA" id="ARBA00001946"/>
    </source>
</evidence>
<evidence type="ECO:0000256" key="1">
    <source>
        <dbReference type="ARBA" id="ARBA00001593"/>
    </source>
</evidence>
<keyword evidence="5 16" id="KW-0812">Transmembrane</keyword>
<evidence type="ECO:0000313" key="19">
    <source>
        <dbReference type="Proteomes" id="UP000825002"/>
    </source>
</evidence>
<feature type="region of interest" description="Disordered" evidence="15">
    <location>
        <begin position="364"/>
        <end position="383"/>
    </location>
</feature>
<feature type="compositionally biased region" description="Low complexity" evidence="15">
    <location>
        <begin position="364"/>
        <end position="380"/>
    </location>
</feature>
<dbReference type="InterPro" id="IPR032628">
    <property type="entry name" value="AC_N"/>
</dbReference>
<keyword evidence="7" id="KW-0547">Nucleotide-binding</keyword>
<comment type="cofactor">
    <cofactor evidence="2">
        <name>Mg(2+)</name>
        <dbReference type="ChEBI" id="CHEBI:18420"/>
    </cofactor>
</comment>
<evidence type="ECO:0000256" key="9">
    <source>
        <dbReference type="ARBA" id="ARBA00022842"/>
    </source>
</evidence>
<name>A0ABQ7S5L2_9ACAR</name>
<evidence type="ECO:0000256" key="10">
    <source>
        <dbReference type="ARBA" id="ARBA00022989"/>
    </source>
</evidence>
<feature type="transmembrane region" description="Helical" evidence="16">
    <location>
        <begin position="593"/>
        <end position="614"/>
    </location>
</feature>
<evidence type="ECO:0000313" key="18">
    <source>
        <dbReference type="EMBL" id="KAG9508711.1"/>
    </source>
</evidence>